<gene>
    <name evidence="10" type="ORF">DLM65_01265</name>
</gene>
<evidence type="ECO:0000256" key="3">
    <source>
        <dbReference type="ARBA" id="ARBA00022475"/>
    </source>
</evidence>
<feature type="transmembrane region" description="Helical" evidence="8">
    <location>
        <begin position="187"/>
        <end position="214"/>
    </location>
</feature>
<feature type="region of interest" description="Disordered" evidence="7">
    <location>
        <begin position="1"/>
        <end position="72"/>
    </location>
</feature>
<dbReference type="EMBL" id="QHBU01000025">
    <property type="protein sequence ID" value="PZR83732.1"/>
    <property type="molecule type" value="Genomic_DNA"/>
</dbReference>
<comment type="subcellular location">
    <subcellularLocation>
        <location evidence="1">Cell membrane</location>
        <topology evidence="1">Multi-pass membrane protein</topology>
    </subcellularLocation>
</comment>
<evidence type="ECO:0000256" key="1">
    <source>
        <dbReference type="ARBA" id="ARBA00004651"/>
    </source>
</evidence>
<keyword evidence="3" id="KW-1003">Cell membrane</keyword>
<evidence type="ECO:0000256" key="8">
    <source>
        <dbReference type="SAM" id="Phobius"/>
    </source>
</evidence>
<dbReference type="Gene3D" id="1.20.1250.20">
    <property type="entry name" value="MFS general substrate transporter like domains"/>
    <property type="match status" value="1"/>
</dbReference>
<feature type="transmembrane region" description="Helical" evidence="8">
    <location>
        <begin position="226"/>
        <end position="245"/>
    </location>
</feature>
<feature type="transmembrane region" description="Helical" evidence="8">
    <location>
        <begin position="461"/>
        <end position="481"/>
    </location>
</feature>
<feature type="domain" description="Major facilitator superfamily (MFS) profile" evidence="9">
    <location>
        <begin position="90"/>
        <end position="483"/>
    </location>
</feature>
<feature type="transmembrane region" description="Helical" evidence="8">
    <location>
        <begin position="368"/>
        <end position="388"/>
    </location>
</feature>
<evidence type="ECO:0000256" key="7">
    <source>
        <dbReference type="SAM" id="MobiDB-lite"/>
    </source>
</evidence>
<dbReference type="InterPro" id="IPR010290">
    <property type="entry name" value="TM_effector"/>
</dbReference>
<dbReference type="GO" id="GO:0005886">
    <property type="term" value="C:plasma membrane"/>
    <property type="evidence" value="ECO:0007669"/>
    <property type="project" value="UniProtKB-SubCell"/>
</dbReference>
<keyword evidence="5 8" id="KW-1133">Transmembrane helix</keyword>
<accession>A0A2W5ZE70</accession>
<dbReference type="CDD" id="cd06173">
    <property type="entry name" value="MFS_MefA_like"/>
    <property type="match status" value="1"/>
</dbReference>
<keyword evidence="2" id="KW-0813">Transport</keyword>
<comment type="caution">
    <text evidence="10">The sequence shown here is derived from an EMBL/GenBank/DDBJ whole genome shotgun (WGS) entry which is preliminary data.</text>
</comment>
<dbReference type="InterPro" id="IPR020846">
    <property type="entry name" value="MFS_dom"/>
</dbReference>
<evidence type="ECO:0000313" key="10">
    <source>
        <dbReference type="EMBL" id="PZR83732.1"/>
    </source>
</evidence>
<feature type="transmembrane region" description="Helical" evidence="8">
    <location>
        <begin position="394"/>
        <end position="416"/>
    </location>
</feature>
<dbReference type="AlphaFoldDB" id="A0A2W5ZE70"/>
<feature type="compositionally biased region" description="Basic and acidic residues" evidence="7">
    <location>
        <begin position="8"/>
        <end position="20"/>
    </location>
</feature>
<keyword evidence="6 8" id="KW-0472">Membrane</keyword>
<evidence type="ECO:0000256" key="6">
    <source>
        <dbReference type="ARBA" id="ARBA00023136"/>
    </source>
</evidence>
<name>A0A2W5ZE70_9BACT</name>
<feature type="transmembrane region" description="Helical" evidence="8">
    <location>
        <begin position="436"/>
        <end position="455"/>
    </location>
</feature>
<feature type="transmembrane region" description="Helical" evidence="8">
    <location>
        <begin position="333"/>
        <end position="356"/>
    </location>
</feature>
<evidence type="ECO:0000256" key="2">
    <source>
        <dbReference type="ARBA" id="ARBA00022448"/>
    </source>
</evidence>
<dbReference type="Proteomes" id="UP000248724">
    <property type="component" value="Unassembled WGS sequence"/>
</dbReference>
<dbReference type="PROSITE" id="PS50850">
    <property type="entry name" value="MFS"/>
    <property type="match status" value="1"/>
</dbReference>
<proteinExistence type="predicted"/>
<dbReference type="PANTHER" id="PTHR23513">
    <property type="entry name" value="INTEGRAL MEMBRANE EFFLUX PROTEIN-RELATED"/>
    <property type="match status" value="1"/>
</dbReference>
<evidence type="ECO:0000259" key="9">
    <source>
        <dbReference type="PROSITE" id="PS50850"/>
    </source>
</evidence>
<feature type="compositionally biased region" description="Basic residues" evidence="7">
    <location>
        <begin position="21"/>
        <end position="56"/>
    </location>
</feature>
<dbReference type="PANTHER" id="PTHR23513:SF6">
    <property type="entry name" value="MAJOR FACILITATOR SUPERFAMILY ASSOCIATED DOMAIN-CONTAINING PROTEIN"/>
    <property type="match status" value="1"/>
</dbReference>
<reference evidence="10 11" key="1">
    <citation type="journal article" date="2017" name="Nature">
        <title>Atmospheric trace gases support primary production in Antarctic desert surface soil.</title>
        <authorList>
            <person name="Ji M."/>
            <person name="Greening C."/>
            <person name="Vanwonterghem I."/>
            <person name="Carere C.R."/>
            <person name="Bay S.K."/>
            <person name="Steen J.A."/>
            <person name="Montgomery K."/>
            <person name="Lines T."/>
            <person name="Beardall J."/>
            <person name="van Dorst J."/>
            <person name="Snape I."/>
            <person name="Stott M.B."/>
            <person name="Hugenholtz P."/>
            <person name="Ferrari B.C."/>
        </authorList>
    </citation>
    <scope>NUCLEOTIDE SEQUENCE [LARGE SCALE GENOMIC DNA]</scope>
    <source>
        <strain evidence="10">RRmetagenome_bin12</strain>
    </source>
</reference>
<keyword evidence="4 8" id="KW-0812">Transmembrane</keyword>
<evidence type="ECO:0000256" key="5">
    <source>
        <dbReference type="ARBA" id="ARBA00022989"/>
    </source>
</evidence>
<evidence type="ECO:0000256" key="4">
    <source>
        <dbReference type="ARBA" id="ARBA00022692"/>
    </source>
</evidence>
<organism evidence="10 11">
    <name type="scientific">Candidatus Aeolococcus gillhamiae</name>
    <dbReference type="NCBI Taxonomy" id="3127015"/>
    <lineage>
        <taxon>Bacteria</taxon>
        <taxon>Bacillati</taxon>
        <taxon>Candidatus Dormiibacterota</taxon>
        <taxon>Candidatus Dormibacteria</taxon>
        <taxon>Candidatus Aeolococcales</taxon>
        <taxon>Candidatus Aeolococcaceae</taxon>
        <taxon>Candidatus Aeolococcus</taxon>
    </lineage>
</organism>
<dbReference type="Pfam" id="PF05977">
    <property type="entry name" value="MFS_3"/>
    <property type="match status" value="1"/>
</dbReference>
<dbReference type="InterPro" id="IPR036259">
    <property type="entry name" value="MFS_trans_sf"/>
</dbReference>
<sequence>MPPSCAQRRPEAPRDGDGPRRRPRGPRPRPRSRPPRRRRSRRPRRPPCRRLRRQARARLPSPRRSSRPAPRPAPFACLAAVRRAVWRQRDFALLWAGQTVSEIGSAVTTLALPTLAIFAFHAGPAAVGLMVAAERVPFPVVALFAGALVDRVRRRRVMIGSNVARLLILAAIPVLSAIGELRLWELFVAAAGMGVFTVFFDVSYMAYVPGLVGADRMLEANSRLQVTWSAALTIGPGLGGVLVQAVGAARAVLVDAFSFAVSTVALLSIRQSEPRPAEAAPPRRLLAEVGEGLRHVFGIPALRAQLLCLTAAGVFSHAYEAPLYIFAYDRLRISPGLLGAMLASLGVGAMMGSFVGSRVIETLGVGRTISLASGFASAVIGLVPLAMFVSPAAVMFPVLFLSGAVGVAGDIAQVTLRQSLTPTRLQGRMSSVFRTFFWGAWPLGNLLGGLLAAAIGAPATLWITALLGTLGCLAIRLTPLWRVRGFPASA</sequence>
<dbReference type="GO" id="GO:0022857">
    <property type="term" value="F:transmembrane transporter activity"/>
    <property type="evidence" value="ECO:0007669"/>
    <property type="project" value="InterPro"/>
</dbReference>
<dbReference type="SUPFAM" id="SSF103473">
    <property type="entry name" value="MFS general substrate transporter"/>
    <property type="match status" value="1"/>
</dbReference>
<feature type="transmembrane region" description="Helical" evidence="8">
    <location>
        <begin position="163"/>
        <end position="181"/>
    </location>
</feature>
<evidence type="ECO:0000313" key="11">
    <source>
        <dbReference type="Proteomes" id="UP000248724"/>
    </source>
</evidence>
<protein>
    <submittedName>
        <fullName evidence="10">MFS transporter</fullName>
    </submittedName>
</protein>